<evidence type="ECO:0000259" key="5">
    <source>
        <dbReference type="PROSITE" id="PS50987"/>
    </source>
</evidence>
<evidence type="ECO:0000313" key="6">
    <source>
        <dbReference type="EMBL" id="OEJ67004.1"/>
    </source>
</evidence>
<evidence type="ECO:0000313" key="7">
    <source>
        <dbReference type="Proteomes" id="UP000095347"/>
    </source>
</evidence>
<dbReference type="InterPro" id="IPR011991">
    <property type="entry name" value="ArsR-like_HTH"/>
</dbReference>
<dbReference type="Proteomes" id="UP000095347">
    <property type="component" value="Unassembled WGS sequence"/>
</dbReference>
<keyword evidence="7" id="KW-1185">Reference proteome</keyword>
<dbReference type="RefSeq" id="WP_069958045.1">
    <property type="nucleotide sequence ID" value="NZ_MCGG01000026.1"/>
</dbReference>
<dbReference type="NCBIfam" id="NF033788">
    <property type="entry name" value="HTH_metalloreg"/>
    <property type="match status" value="1"/>
</dbReference>
<dbReference type="FunFam" id="1.10.10.10:FF:000279">
    <property type="entry name" value="Transcriptional regulator, ArsR family"/>
    <property type="match status" value="1"/>
</dbReference>
<dbReference type="CDD" id="cd00090">
    <property type="entry name" value="HTH_ARSR"/>
    <property type="match status" value="1"/>
</dbReference>
<dbReference type="Pfam" id="PF01022">
    <property type="entry name" value="HTH_5"/>
    <property type="match status" value="1"/>
</dbReference>
<dbReference type="PANTHER" id="PTHR33154:SF18">
    <property type="entry name" value="ARSENICAL RESISTANCE OPERON REPRESSOR"/>
    <property type="match status" value="1"/>
</dbReference>
<dbReference type="NCBIfam" id="NF007528">
    <property type="entry name" value="PRK10141.1"/>
    <property type="match status" value="1"/>
</dbReference>
<evidence type="ECO:0000256" key="3">
    <source>
        <dbReference type="ARBA" id="ARBA00023125"/>
    </source>
</evidence>
<evidence type="ECO:0000256" key="4">
    <source>
        <dbReference type="ARBA" id="ARBA00023163"/>
    </source>
</evidence>
<gene>
    <name evidence="6" type="ORF">BEN30_10575</name>
</gene>
<reference evidence="7" key="1">
    <citation type="submission" date="2016-07" db="EMBL/GenBank/DDBJ databases">
        <authorList>
            <person name="Florea S."/>
            <person name="Webb J.S."/>
            <person name="Jaromczyk J."/>
            <person name="Schardl C.L."/>
        </authorList>
    </citation>
    <scope>NUCLEOTIDE SEQUENCE [LARGE SCALE GENOMIC DNA]</scope>
    <source>
        <strain evidence="7">MV-1</strain>
    </source>
</reference>
<name>A0A1E5Q799_9PROT</name>
<dbReference type="InterPro" id="IPR001845">
    <property type="entry name" value="HTH_ArsR_DNA-bd_dom"/>
</dbReference>
<keyword evidence="3" id="KW-0238">DNA-binding</keyword>
<sequence>MTHNDIFKALADETRLRCLTLLAREGNLCVCELCHATDLSQPKISRHLASLRNQGIVVDRRQGQWVFYEIDADLPRWAQDIVQTASEGLRDCIPFATDIARLKKMKGRPQRCCAA</sequence>
<comment type="caution">
    <text evidence="6">The sequence shown here is derived from an EMBL/GenBank/DDBJ whole genome shotgun (WGS) entry which is preliminary data.</text>
</comment>
<proteinExistence type="predicted"/>
<dbReference type="PRINTS" id="PR00778">
    <property type="entry name" value="HTHARSR"/>
</dbReference>
<dbReference type="InterPro" id="IPR051081">
    <property type="entry name" value="HTH_MetalResp_TranReg"/>
</dbReference>
<dbReference type="GO" id="GO:0003700">
    <property type="term" value="F:DNA-binding transcription factor activity"/>
    <property type="evidence" value="ECO:0007669"/>
    <property type="project" value="InterPro"/>
</dbReference>
<dbReference type="InterPro" id="IPR036390">
    <property type="entry name" value="WH_DNA-bd_sf"/>
</dbReference>
<feature type="domain" description="HTH arsR-type" evidence="5">
    <location>
        <begin position="1"/>
        <end position="89"/>
    </location>
</feature>
<evidence type="ECO:0000256" key="1">
    <source>
        <dbReference type="ARBA" id="ARBA00022849"/>
    </source>
</evidence>
<keyword evidence="2" id="KW-0805">Transcription regulation</keyword>
<accession>A0A1E5Q799</accession>
<keyword evidence="4" id="KW-0804">Transcription</keyword>
<dbReference type="SMART" id="SM00418">
    <property type="entry name" value="HTH_ARSR"/>
    <property type="match status" value="1"/>
</dbReference>
<evidence type="ECO:0000256" key="2">
    <source>
        <dbReference type="ARBA" id="ARBA00023015"/>
    </source>
</evidence>
<dbReference type="PANTHER" id="PTHR33154">
    <property type="entry name" value="TRANSCRIPTIONAL REGULATOR, ARSR FAMILY"/>
    <property type="match status" value="1"/>
</dbReference>
<protein>
    <submittedName>
        <fullName evidence="6">Transcriptional regulator</fullName>
    </submittedName>
</protein>
<dbReference type="Gene3D" id="1.10.10.10">
    <property type="entry name" value="Winged helix-like DNA-binding domain superfamily/Winged helix DNA-binding domain"/>
    <property type="match status" value="1"/>
</dbReference>
<dbReference type="GO" id="GO:0003677">
    <property type="term" value="F:DNA binding"/>
    <property type="evidence" value="ECO:0007669"/>
    <property type="project" value="UniProtKB-KW"/>
</dbReference>
<keyword evidence="1" id="KW-0059">Arsenical resistance</keyword>
<dbReference type="EMBL" id="MCGG01000026">
    <property type="protein sequence ID" value="OEJ67004.1"/>
    <property type="molecule type" value="Genomic_DNA"/>
</dbReference>
<dbReference type="AlphaFoldDB" id="A0A1E5Q799"/>
<dbReference type="STRING" id="28181.BEN30_10575"/>
<dbReference type="OrthoDB" id="7210994at2"/>
<dbReference type="SUPFAM" id="SSF46785">
    <property type="entry name" value="Winged helix' DNA-binding domain"/>
    <property type="match status" value="1"/>
</dbReference>
<dbReference type="PROSITE" id="PS50987">
    <property type="entry name" value="HTH_ARSR_2"/>
    <property type="match status" value="1"/>
</dbReference>
<dbReference type="GO" id="GO:0046685">
    <property type="term" value="P:response to arsenic-containing substance"/>
    <property type="evidence" value="ECO:0007669"/>
    <property type="project" value="UniProtKB-KW"/>
</dbReference>
<dbReference type="InterPro" id="IPR036388">
    <property type="entry name" value="WH-like_DNA-bd_sf"/>
</dbReference>
<organism evidence="6 7">
    <name type="scientific">Magnetovibrio blakemorei</name>
    <dbReference type="NCBI Taxonomy" id="28181"/>
    <lineage>
        <taxon>Bacteria</taxon>
        <taxon>Pseudomonadati</taxon>
        <taxon>Pseudomonadota</taxon>
        <taxon>Alphaproteobacteria</taxon>
        <taxon>Rhodospirillales</taxon>
        <taxon>Magnetovibrionaceae</taxon>
        <taxon>Magnetovibrio</taxon>
    </lineage>
</organism>